<dbReference type="PANTHER" id="PTHR11214">
    <property type="entry name" value="BETA-1,3-N-ACETYLGLUCOSAMINYLTRANSFERASE"/>
    <property type="match status" value="1"/>
</dbReference>
<evidence type="ECO:0000256" key="1">
    <source>
        <dbReference type="ARBA" id="ARBA00004323"/>
    </source>
</evidence>
<keyword evidence="9" id="KW-0472">Membrane</keyword>
<dbReference type="Proteomes" id="UP000626109">
    <property type="component" value="Unassembled WGS sequence"/>
</dbReference>
<dbReference type="Pfam" id="PF05648">
    <property type="entry name" value="PEX11"/>
    <property type="match status" value="1"/>
</dbReference>
<evidence type="ECO:0000256" key="9">
    <source>
        <dbReference type="ARBA" id="ARBA00023136"/>
    </source>
</evidence>
<dbReference type="GO" id="GO:0000139">
    <property type="term" value="C:Golgi membrane"/>
    <property type="evidence" value="ECO:0007669"/>
    <property type="project" value="UniProtKB-SubCell"/>
</dbReference>
<dbReference type="GO" id="GO:0008378">
    <property type="term" value="F:galactosyltransferase activity"/>
    <property type="evidence" value="ECO:0007669"/>
    <property type="project" value="TreeGrafter"/>
</dbReference>
<evidence type="ECO:0000256" key="5">
    <source>
        <dbReference type="ARBA" id="ARBA00022692"/>
    </source>
</evidence>
<dbReference type="InterPro" id="IPR008733">
    <property type="entry name" value="PEX11"/>
</dbReference>
<keyword evidence="10" id="KW-0576">Peroxisome</keyword>
<keyword evidence="5" id="KW-0812">Transmembrane</keyword>
<evidence type="ECO:0000313" key="12">
    <source>
        <dbReference type="EMBL" id="CAE8652078.1"/>
    </source>
</evidence>
<dbReference type="EMBL" id="CAJNNW010010447">
    <property type="protein sequence ID" value="CAE8652078.1"/>
    <property type="molecule type" value="Genomic_DNA"/>
</dbReference>
<evidence type="ECO:0000256" key="4">
    <source>
        <dbReference type="ARBA" id="ARBA00022679"/>
    </source>
</evidence>
<dbReference type="Gene3D" id="3.90.550.50">
    <property type="match status" value="1"/>
</dbReference>
<comment type="subcellular location">
    <subcellularLocation>
        <location evidence="1">Golgi apparatus membrane</location>
        <topology evidence="1">Single-pass type II membrane protein</topology>
    </subcellularLocation>
    <subcellularLocation>
        <location evidence="11">Peroxisome membrane</location>
    </subcellularLocation>
</comment>
<dbReference type="PANTHER" id="PTHR11214:SF3">
    <property type="entry name" value="BETA-1,3-GALACTOSYLTRANSFERASE 6"/>
    <property type="match status" value="1"/>
</dbReference>
<protein>
    <recommendedName>
        <fullName evidence="14">Hexosyltransferase</fullName>
    </recommendedName>
</protein>
<name>A0A813IN49_POLGL</name>
<evidence type="ECO:0008006" key="14">
    <source>
        <dbReference type="Google" id="ProtNLM"/>
    </source>
</evidence>
<comment type="caution">
    <text evidence="12">The sequence shown here is derived from an EMBL/GenBank/DDBJ whole genome shotgun (WGS) entry which is preliminary data.</text>
</comment>
<gene>
    <name evidence="12" type="ORF">PGLA2088_LOCUS9444</name>
</gene>
<sequence length="852" mass="96735">MAASKSFFNTPLLLGHNESYLPPIRGGGHALQILAGPSLMVAVLGLQMLKKQLSGLHKSEIWNHIWKFLSKAEARDKLGRVVQFFCRFLQGACVHMPASFPLQQHTKVIAEVQTTLDWARRTHRWGKAMPHIPVLGEAVNSGDVLEATQRAILITYFIQDRIYWLLKVGILKFESYSAVQWHRRNLRFITLSHVLNFSLCVRDVMRIREKQQLKDPKYSGTKEADETAEKSIYDNQRMMFRYVLTFAQMLHVSQVKQMDDWYVGLMGVVSSYIDVSSQDGSRVSVDFLDLTAPLELNAEDFLEPPDVNADGLAPPPSTCRVAFAERWRSEDARLLEDYSHVLTSSLNWAGWLGKNGSAHFMDTSGLQVEEMGPALERKSMLLSLLFPPRESWDGLMEALFAEATALGQAVFIDDGSVATHNAAFQDAKFSWILEARNESIHPALVRAMGHYTVPVYSGWVLFTNMFHNSVMRFVPKRGAVVDLLWQLRLMVGNREDVKMAEYIHTVFDVLVYRYRAPVAQRMQVAACELCRPRVALAVVGVYSARRNFGKRAAIRESWGRVLTDQGISVKFFLGSPMSTSEELDAEEQQAQQEADLFGDIVRLPVPEGYVKNARKGVEFLRYFAKEADSAAFCIKVDDDVYWRPQGLLQMLERSTPFRYVWGFLDLGSPVPRDKEDPFFHSEDEWPDDIFPPYPRGVLRVLSMDVVRLLAESFETTRPLLVTGDDPSLGVHLRQVVFLGGAFLQLDDRGAMTHFAMSPTCRLQEGVYCPLKPATWAVHHVSERAIRCMFREDLEAGYYRQEQGELRGARETKAFPSLCRCVDRNLGPRGGRRLVALRREGRCLKRPPTGIRA</sequence>
<comment type="similarity">
    <text evidence="2">Belongs to the glycosyltransferase 31 family.</text>
</comment>
<keyword evidence="3" id="KW-0328">Glycosyltransferase</keyword>
<evidence type="ECO:0000256" key="10">
    <source>
        <dbReference type="ARBA" id="ARBA00023140"/>
    </source>
</evidence>
<evidence type="ECO:0000256" key="8">
    <source>
        <dbReference type="ARBA" id="ARBA00023034"/>
    </source>
</evidence>
<evidence type="ECO:0000313" key="13">
    <source>
        <dbReference type="Proteomes" id="UP000626109"/>
    </source>
</evidence>
<proteinExistence type="inferred from homology"/>
<reference evidence="12" key="1">
    <citation type="submission" date="2021-02" db="EMBL/GenBank/DDBJ databases">
        <authorList>
            <person name="Dougan E. K."/>
            <person name="Rhodes N."/>
            <person name="Thang M."/>
            <person name="Chan C."/>
        </authorList>
    </citation>
    <scope>NUCLEOTIDE SEQUENCE</scope>
</reference>
<accession>A0A813IN49</accession>
<evidence type="ECO:0000256" key="11">
    <source>
        <dbReference type="ARBA" id="ARBA00046271"/>
    </source>
</evidence>
<dbReference type="AlphaFoldDB" id="A0A813IN49"/>
<keyword evidence="4" id="KW-0808">Transferase</keyword>
<evidence type="ECO:0000256" key="2">
    <source>
        <dbReference type="ARBA" id="ARBA00008661"/>
    </source>
</evidence>
<evidence type="ECO:0000256" key="6">
    <source>
        <dbReference type="ARBA" id="ARBA00022968"/>
    </source>
</evidence>
<dbReference type="Pfam" id="PF01762">
    <property type="entry name" value="Galactosyl_T"/>
    <property type="match status" value="1"/>
</dbReference>
<keyword evidence="7" id="KW-1133">Transmembrane helix</keyword>
<evidence type="ECO:0000256" key="3">
    <source>
        <dbReference type="ARBA" id="ARBA00022676"/>
    </source>
</evidence>
<keyword evidence="8" id="KW-0333">Golgi apparatus</keyword>
<dbReference type="GO" id="GO:0005778">
    <property type="term" value="C:peroxisomal membrane"/>
    <property type="evidence" value="ECO:0007669"/>
    <property type="project" value="UniProtKB-SubCell"/>
</dbReference>
<keyword evidence="6" id="KW-0735">Signal-anchor</keyword>
<dbReference type="GO" id="GO:0016559">
    <property type="term" value="P:peroxisome fission"/>
    <property type="evidence" value="ECO:0007669"/>
    <property type="project" value="InterPro"/>
</dbReference>
<organism evidence="12 13">
    <name type="scientific">Polarella glacialis</name>
    <name type="common">Dinoflagellate</name>
    <dbReference type="NCBI Taxonomy" id="89957"/>
    <lineage>
        <taxon>Eukaryota</taxon>
        <taxon>Sar</taxon>
        <taxon>Alveolata</taxon>
        <taxon>Dinophyceae</taxon>
        <taxon>Suessiales</taxon>
        <taxon>Suessiaceae</taxon>
        <taxon>Polarella</taxon>
    </lineage>
</organism>
<evidence type="ECO:0000256" key="7">
    <source>
        <dbReference type="ARBA" id="ARBA00022989"/>
    </source>
</evidence>
<dbReference type="InterPro" id="IPR002659">
    <property type="entry name" value="Glyco_trans_31"/>
</dbReference>